<evidence type="ECO:0000256" key="1">
    <source>
        <dbReference type="ARBA" id="ARBA00007689"/>
    </source>
</evidence>
<dbReference type="Gene3D" id="3.30.70.1060">
    <property type="entry name" value="Dimeric alpha+beta barrel"/>
    <property type="match status" value="1"/>
</dbReference>
<comment type="similarity">
    <text evidence="1">Belongs to the YciI family.</text>
</comment>
<proteinExistence type="inferred from homology"/>
<dbReference type="SUPFAM" id="SSF54909">
    <property type="entry name" value="Dimeric alpha+beta barrel"/>
    <property type="match status" value="1"/>
</dbReference>
<dbReference type="PANTHER" id="PTHR35174">
    <property type="entry name" value="BLL7171 PROTEIN-RELATED"/>
    <property type="match status" value="1"/>
</dbReference>
<dbReference type="Proteomes" id="UP001595859">
    <property type="component" value="Unassembled WGS sequence"/>
</dbReference>
<comment type="caution">
    <text evidence="3">The sequence shown here is derived from an EMBL/GenBank/DDBJ whole genome shotgun (WGS) entry which is preliminary data.</text>
</comment>
<sequence length="106" mass="11393">MRFLLLLCADETTPVPDVLPGCTEWSAALTARNALVTTMGLHPPETASTLRVRGGEVLMTDGPFAETKEQMGGLALIEAESAGEARRIAATHPWARFGAIEVRQVF</sequence>
<organism evidence="3 4">
    <name type="scientific">Actinophytocola glycyrrhizae</name>
    <dbReference type="NCBI Taxonomy" id="2044873"/>
    <lineage>
        <taxon>Bacteria</taxon>
        <taxon>Bacillati</taxon>
        <taxon>Actinomycetota</taxon>
        <taxon>Actinomycetes</taxon>
        <taxon>Pseudonocardiales</taxon>
        <taxon>Pseudonocardiaceae</taxon>
    </lineage>
</organism>
<evidence type="ECO:0000313" key="4">
    <source>
        <dbReference type="Proteomes" id="UP001595859"/>
    </source>
</evidence>
<evidence type="ECO:0000259" key="2">
    <source>
        <dbReference type="Pfam" id="PF03795"/>
    </source>
</evidence>
<dbReference type="InterPro" id="IPR011008">
    <property type="entry name" value="Dimeric_a/b-barrel"/>
</dbReference>
<name>A0ABV9RXU1_9PSEU</name>
<dbReference type="EMBL" id="JBHSIS010000006">
    <property type="protein sequence ID" value="MFC4854175.1"/>
    <property type="molecule type" value="Genomic_DNA"/>
</dbReference>
<accession>A0ABV9RXU1</accession>
<reference evidence="4" key="1">
    <citation type="journal article" date="2019" name="Int. J. Syst. Evol. Microbiol.">
        <title>The Global Catalogue of Microorganisms (GCM) 10K type strain sequencing project: providing services to taxonomists for standard genome sequencing and annotation.</title>
        <authorList>
            <consortium name="The Broad Institute Genomics Platform"/>
            <consortium name="The Broad Institute Genome Sequencing Center for Infectious Disease"/>
            <person name="Wu L."/>
            <person name="Ma J."/>
        </authorList>
    </citation>
    <scope>NUCLEOTIDE SEQUENCE [LARGE SCALE GENOMIC DNA]</scope>
    <source>
        <strain evidence="4">ZS-22-S1</strain>
    </source>
</reference>
<dbReference type="RefSeq" id="WP_378056125.1">
    <property type="nucleotide sequence ID" value="NZ_JBHSIS010000006.1"/>
</dbReference>
<gene>
    <name evidence="3" type="ORF">ACFPCV_11745</name>
</gene>
<dbReference type="PANTHER" id="PTHR35174:SF3">
    <property type="entry name" value="BLL7171 PROTEIN"/>
    <property type="match status" value="1"/>
</dbReference>
<evidence type="ECO:0000313" key="3">
    <source>
        <dbReference type="EMBL" id="MFC4854175.1"/>
    </source>
</evidence>
<dbReference type="InterPro" id="IPR005545">
    <property type="entry name" value="YCII"/>
</dbReference>
<feature type="domain" description="YCII-related" evidence="2">
    <location>
        <begin position="1"/>
        <end position="106"/>
    </location>
</feature>
<protein>
    <submittedName>
        <fullName evidence="3">YciI family protein</fullName>
    </submittedName>
</protein>
<keyword evidence="4" id="KW-1185">Reference proteome</keyword>
<dbReference type="Pfam" id="PF03795">
    <property type="entry name" value="YCII"/>
    <property type="match status" value="1"/>
</dbReference>